<dbReference type="AlphaFoldDB" id="A0A914Y987"/>
<dbReference type="InterPro" id="IPR042789">
    <property type="entry name" value="FRRS1L"/>
</dbReference>
<keyword evidence="2" id="KW-0732">Signal</keyword>
<dbReference type="Pfam" id="PF03351">
    <property type="entry name" value="DOMON"/>
    <property type="match status" value="1"/>
</dbReference>
<keyword evidence="4" id="KW-1185">Reference proteome</keyword>
<dbReference type="WBParaSite" id="PSU_v2.g15322.t1">
    <property type="protein sequence ID" value="PSU_v2.g15322.t1"/>
    <property type="gene ID" value="PSU_v2.g15322"/>
</dbReference>
<dbReference type="Proteomes" id="UP000887577">
    <property type="component" value="Unplaced"/>
</dbReference>
<dbReference type="GO" id="GO:0099072">
    <property type="term" value="P:regulation of postsynaptic membrane neurotransmitter receptor levels"/>
    <property type="evidence" value="ECO:0007669"/>
    <property type="project" value="TreeGrafter"/>
</dbReference>
<feature type="signal peptide" evidence="2">
    <location>
        <begin position="1"/>
        <end position="17"/>
    </location>
</feature>
<evidence type="ECO:0000313" key="4">
    <source>
        <dbReference type="Proteomes" id="UP000887577"/>
    </source>
</evidence>
<feature type="chain" id="PRO_5036906462" evidence="2">
    <location>
        <begin position="18"/>
        <end position="200"/>
    </location>
</feature>
<name>A0A914Y987_9BILA</name>
<evidence type="ECO:0000259" key="3">
    <source>
        <dbReference type="PROSITE" id="PS50836"/>
    </source>
</evidence>
<evidence type="ECO:0000313" key="5">
    <source>
        <dbReference type="WBParaSite" id="PSU_v2.g15322.t1"/>
    </source>
</evidence>
<feature type="compositionally biased region" description="Polar residues" evidence="1">
    <location>
        <begin position="190"/>
        <end position="200"/>
    </location>
</feature>
<dbReference type="CDD" id="cd09628">
    <property type="entry name" value="DOMON_SDR_2_like"/>
    <property type="match status" value="1"/>
</dbReference>
<sequence length="200" mass="21480">MTLKSLIALAGIVAVACIVTTFSQSLSGFNTSQCGGTKRCINIPENCQIQGNCQYQISYAPSRDGKSMIIELFGRRDSPQMQYVAIGFSSDARMGNEPVAACIAGPNGQAQLSYSYNQEGKRNIPLGPINPSDAQLLSSAVTESSIYCQFSQAINPTTNPSLPNLQRPFQLLVARGPVQSNGQLGHHTSRQPTSFMTQMA</sequence>
<feature type="region of interest" description="Disordered" evidence="1">
    <location>
        <begin position="179"/>
        <end position="200"/>
    </location>
</feature>
<organism evidence="4 5">
    <name type="scientific">Panagrolaimus superbus</name>
    <dbReference type="NCBI Taxonomy" id="310955"/>
    <lineage>
        <taxon>Eukaryota</taxon>
        <taxon>Metazoa</taxon>
        <taxon>Ecdysozoa</taxon>
        <taxon>Nematoda</taxon>
        <taxon>Chromadorea</taxon>
        <taxon>Rhabditida</taxon>
        <taxon>Tylenchina</taxon>
        <taxon>Panagrolaimomorpha</taxon>
        <taxon>Panagrolaimoidea</taxon>
        <taxon>Panagrolaimidae</taxon>
        <taxon>Panagrolaimus</taxon>
    </lineage>
</organism>
<dbReference type="GO" id="GO:1900449">
    <property type="term" value="P:regulation of glutamate receptor signaling pathway"/>
    <property type="evidence" value="ECO:0007669"/>
    <property type="project" value="InterPro"/>
</dbReference>
<reference evidence="5" key="1">
    <citation type="submission" date="2022-11" db="UniProtKB">
        <authorList>
            <consortium name="WormBaseParasite"/>
        </authorList>
    </citation>
    <scope>IDENTIFICATION</scope>
</reference>
<dbReference type="PROSITE" id="PS51257">
    <property type="entry name" value="PROKAR_LIPOPROTEIN"/>
    <property type="match status" value="1"/>
</dbReference>
<dbReference type="PANTHER" id="PTHR46902">
    <property type="entry name" value="DOMON DOMAIN-CONTAINING PROTEIN FRRS1L"/>
    <property type="match status" value="1"/>
</dbReference>
<protein>
    <submittedName>
        <fullName evidence="5">DOMON domain-containing protein</fullName>
    </submittedName>
</protein>
<evidence type="ECO:0000256" key="2">
    <source>
        <dbReference type="SAM" id="SignalP"/>
    </source>
</evidence>
<evidence type="ECO:0000256" key="1">
    <source>
        <dbReference type="SAM" id="MobiDB-lite"/>
    </source>
</evidence>
<dbReference type="PROSITE" id="PS50836">
    <property type="entry name" value="DOMON"/>
    <property type="match status" value="1"/>
</dbReference>
<accession>A0A914Y987</accession>
<proteinExistence type="predicted"/>
<dbReference type="InterPro" id="IPR005018">
    <property type="entry name" value="DOMON_domain"/>
</dbReference>
<dbReference type="PANTHER" id="PTHR46902:SF1">
    <property type="entry name" value="DOMON DOMAIN-CONTAINING PROTEIN FRRS1L"/>
    <property type="match status" value="1"/>
</dbReference>
<feature type="domain" description="DOMON" evidence="3">
    <location>
        <begin position="53"/>
        <end position="176"/>
    </location>
</feature>